<proteinExistence type="predicted"/>
<comment type="caution">
    <text evidence="1">The sequence shown here is derived from an EMBL/GenBank/DDBJ whole genome shotgun (WGS) entry which is preliminary data.</text>
</comment>
<sequence length="47" mass="5205">MKKEWKNPVLEVLNIDQTMASANWGKYDEGYNAALGEEGQTGVHHGS</sequence>
<dbReference type="Proteomes" id="UP000663981">
    <property type="component" value="Unassembled WGS sequence"/>
</dbReference>
<protein>
    <submittedName>
        <fullName evidence="1">Paeninodin family lasso peptide</fullName>
    </submittedName>
</protein>
<organism evidence="1 2">
    <name type="scientific">Metabacillus bambusae</name>
    <dbReference type="NCBI Taxonomy" id="2795218"/>
    <lineage>
        <taxon>Bacteria</taxon>
        <taxon>Bacillati</taxon>
        <taxon>Bacillota</taxon>
        <taxon>Bacilli</taxon>
        <taxon>Bacillales</taxon>
        <taxon>Bacillaceae</taxon>
        <taxon>Metabacillus</taxon>
    </lineage>
</organism>
<dbReference type="InterPro" id="IPR049825">
    <property type="entry name" value="Lasso_PadeA-like"/>
</dbReference>
<name>A0ABS3N2I6_9BACI</name>
<keyword evidence="2" id="KW-1185">Reference proteome</keyword>
<reference evidence="1 2" key="1">
    <citation type="submission" date="2021-03" db="EMBL/GenBank/DDBJ databases">
        <title>Whole genome sequence of Metabacillus bambusae BG109.</title>
        <authorList>
            <person name="Jeong J.W."/>
        </authorList>
    </citation>
    <scope>NUCLEOTIDE SEQUENCE [LARGE SCALE GENOMIC DNA]</scope>
    <source>
        <strain evidence="1 2">BG109</strain>
    </source>
</reference>
<dbReference type="NCBIfam" id="NF033524">
    <property type="entry name" value="lasso_PadeA_fam"/>
    <property type="match status" value="1"/>
</dbReference>
<evidence type="ECO:0000313" key="2">
    <source>
        <dbReference type="Proteomes" id="UP000663981"/>
    </source>
</evidence>
<dbReference type="RefSeq" id="WP_207978359.1">
    <property type="nucleotide sequence ID" value="NZ_JAGDEL010000007.1"/>
</dbReference>
<gene>
    <name evidence="1" type="ORF">I7822_11920</name>
</gene>
<dbReference type="EMBL" id="JAGDEL010000007">
    <property type="protein sequence ID" value="MBO1512375.1"/>
    <property type="molecule type" value="Genomic_DNA"/>
</dbReference>
<accession>A0ABS3N2I6</accession>
<evidence type="ECO:0000313" key="1">
    <source>
        <dbReference type="EMBL" id="MBO1512375.1"/>
    </source>
</evidence>